<dbReference type="Pfam" id="PF18962">
    <property type="entry name" value="Por_Secre_tail"/>
    <property type="match status" value="1"/>
</dbReference>
<dbReference type="Gene3D" id="1.10.390.10">
    <property type="entry name" value="Neutral Protease Domain 2"/>
    <property type="match status" value="1"/>
</dbReference>
<dbReference type="Pfam" id="PF02868">
    <property type="entry name" value="Peptidase_M4_C"/>
    <property type="match status" value="1"/>
</dbReference>
<dbReference type="PANTHER" id="PTHR33794:SF1">
    <property type="entry name" value="BACILLOLYSIN"/>
    <property type="match status" value="1"/>
</dbReference>
<dbReference type="InterPro" id="IPR050728">
    <property type="entry name" value="Zinc_Metalloprotease_M4"/>
</dbReference>
<evidence type="ECO:0000256" key="1">
    <source>
        <dbReference type="ARBA" id="ARBA00009388"/>
    </source>
</evidence>
<keyword evidence="12" id="KW-1185">Reference proteome</keyword>
<dbReference type="NCBIfam" id="TIGR04183">
    <property type="entry name" value="Por_Secre_tail"/>
    <property type="match status" value="1"/>
</dbReference>
<dbReference type="GO" id="GO:0046872">
    <property type="term" value="F:metal ion binding"/>
    <property type="evidence" value="ECO:0007669"/>
    <property type="project" value="UniProtKB-KW"/>
</dbReference>
<dbReference type="EMBL" id="QWGE01000002">
    <property type="protein sequence ID" value="RIJ41626.1"/>
    <property type="molecule type" value="Genomic_DNA"/>
</dbReference>
<dbReference type="Gene3D" id="3.10.450.490">
    <property type="match status" value="1"/>
</dbReference>
<dbReference type="Pfam" id="PF00041">
    <property type="entry name" value="fn3"/>
    <property type="match status" value="1"/>
</dbReference>
<comment type="caution">
    <text evidence="11">The sequence shown here is derived from an EMBL/GenBank/DDBJ whole genome shotgun (WGS) entry which is preliminary data.</text>
</comment>
<dbReference type="InterPro" id="IPR036116">
    <property type="entry name" value="FN3_sf"/>
</dbReference>
<organism evidence="11 12">
    <name type="scientific">Pontibacter oryzae</name>
    <dbReference type="NCBI Taxonomy" id="2304593"/>
    <lineage>
        <taxon>Bacteria</taxon>
        <taxon>Pseudomonadati</taxon>
        <taxon>Bacteroidota</taxon>
        <taxon>Cytophagia</taxon>
        <taxon>Cytophagales</taxon>
        <taxon>Hymenobacteraceae</taxon>
        <taxon>Pontibacter</taxon>
    </lineage>
</organism>
<evidence type="ECO:0000256" key="7">
    <source>
        <dbReference type="ARBA" id="ARBA00023049"/>
    </source>
</evidence>
<dbReference type="Gene3D" id="3.10.170.10">
    <property type="match status" value="1"/>
</dbReference>
<dbReference type="InterPro" id="IPR013856">
    <property type="entry name" value="Peptidase_M4_domain"/>
</dbReference>
<sequence length="1040" mass="112629">MRKVYLLASFLVGGLTCTVPAQAQQQERVKSSLEEANGSPKLIEFKNSGNQSLRVSESSQALRSYLGLSAEDDLRPMRQSVDELGYQHQRYGQFYKGVRVEYGDYTVHSKNGMVQAMSGELKKIRDLSTIPTVSVRAALQRAMAFVGAKTYMWQVPEQEAWVKQLKADKKATFYPEGELVIVKNYLSNDKDKQGKNVLAWKFDVYAQQPVSRDYIYVDAHTGEVVHKDAIIKHASATATAATRYSGSKTITTDSFSGSYRLRDYTRGSGVETYNCNTGTSYNNATDFTDTDNNWTSGEYNNSAKDNAALDAHWAAQMTFDYFKNKHNRNSYDGNGAKIKSYVHFDKNYENAFWNGSVMTYGDGATRFDALTSLDVGAHEIGHAVCTYTADLVYSYESGALNEGLSDIWGAAVEYYAAPEKATWLIGEDIDKQRPSLRSMINPKAEGQPDTYKGINWYAGSGDNGGVHTNSGVINHWFYILSVGKSGTNDNGVSYNVSGIGIEEAAKIVYRMESVYMTSNSNYADARAFAIKAAEDLYGDGSNEEIQTTNAWNAVGIGGKYGEISYCTSQGNNSSYEWIASVKIGSFTKTSGAAGYTDFTSNTINLSAGSNNAITLTPGFAGTTYNEYWKIWIDYNKDGDFDDAGELAFDAGSMSKSAVSGTLNIAASATGSTRMRVSMKYNGAQTACESFSYGEVEDYTVSFTGAPPATCDVPASLASSGVSSSGATLSWGAVTSANSYSIRHRPTGTSSWSTATSTATSYALSGLTPGTTYEFQVSSVCSSGSSAYSASATFTTTSATVSYCTSKGNNANYEWIDLVRFAGIDRSSGSDGGYKDNTAMVGTVAPGSSNTIYFSAGYSGRAYTESWKVWIDFNKDGDFDDSGEEVVSGTSSSSGTLSATVTVPSSAALGTTRMRVSMKYRTSQTSCETFSYGEVEDYTVNISNSANAGITSTQSIKSDRLGNELVATDLVYPNPATDYVRVSSALRGASLRVLSITGAEIMQQQLEEGNYQINVSNLSKGVYLIEIFDGQKQHHQRFIKQ</sequence>
<dbReference type="PANTHER" id="PTHR33794">
    <property type="entry name" value="BACILLOLYSIN"/>
    <property type="match status" value="1"/>
</dbReference>
<feature type="chain" id="PRO_5017289146" evidence="9">
    <location>
        <begin position="24"/>
        <end position="1040"/>
    </location>
</feature>
<evidence type="ECO:0000256" key="5">
    <source>
        <dbReference type="ARBA" id="ARBA00022801"/>
    </source>
</evidence>
<dbReference type="RefSeq" id="WP_119431374.1">
    <property type="nucleotide sequence ID" value="NZ_QWGE01000002.1"/>
</dbReference>
<name>A0A399SC31_9BACT</name>
<dbReference type="AlphaFoldDB" id="A0A399SC31"/>
<dbReference type="GO" id="GO:0004222">
    <property type="term" value="F:metalloendopeptidase activity"/>
    <property type="evidence" value="ECO:0007669"/>
    <property type="project" value="InterPro"/>
</dbReference>
<accession>A0A399SC31</accession>
<dbReference type="Pfam" id="PF07504">
    <property type="entry name" value="FTP"/>
    <property type="match status" value="1"/>
</dbReference>
<dbReference type="OrthoDB" id="291295at2"/>
<dbReference type="Pfam" id="PF01447">
    <property type="entry name" value="Peptidase_M4"/>
    <property type="match status" value="1"/>
</dbReference>
<keyword evidence="3" id="KW-0479">Metal-binding</keyword>
<reference evidence="12" key="1">
    <citation type="submission" date="2018-08" db="EMBL/GenBank/DDBJ databases">
        <title>Mucilaginibacter sp. MYSH2.</title>
        <authorList>
            <person name="Seo T."/>
        </authorList>
    </citation>
    <scope>NUCLEOTIDE SEQUENCE [LARGE SCALE GENOMIC DNA]</scope>
    <source>
        <strain evidence="12">KIRAN</strain>
    </source>
</reference>
<keyword evidence="6" id="KW-0862">Zinc</keyword>
<dbReference type="PRINTS" id="PR00730">
    <property type="entry name" value="THERMOLYSIN"/>
</dbReference>
<dbReference type="InterPro" id="IPR023612">
    <property type="entry name" value="Peptidase_M4"/>
</dbReference>
<dbReference type="CDD" id="cd09597">
    <property type="entry name" value="M4_TLP"/>
    <property type="match status" value="1"/>
</dbReference>
<evidence type="ECO:0000256" key="6">
    <source>
        <dbReference type="ARBA" id="ARBA00022833"/>
    </source>
</evidence>
<comment type="similarity">
    <text evidence="1">Belongs to the peptidase M4 family.</text>
</comment>
<keyword evidence="2" id="KW-0645">Protease</keyword>
<feature type="signal peptide" evidence="9">
    <location>
        <begin position="1"/>
        <end position="23"/>
    </location>
</feature>
<dbReference type="Proteomes" id="UP000266005">
    <property type="component" value="Unassembled WGS sequence"/>
</dbReference>
<feature type="active site" evidence="8">
    <location>
        <position position="379"/>
    </location>
</feature>
<evidence type="ECO:0000256" key="3">
    <source>
        <dbReference type="ARBA" id="ARBA00022723"/>
    </source>
</evidence>
<feature type="active site" description="Proton donor" evidence="8">
    <location>
        <position position="467"/>
    </location>
</feature>
<dbReference type="Pfam" id="PF20009">
    <property type="entry name" value="GEVED"/>
    <property type="match status" value="2"/>
</dbReference>
<dbReference type="SMART" id="SM00060">
    <property type="entry name" value="FN3"/>
    <property type="match status" value="1"/>
</dbReference>
<proteinExistence type="inferred from homology"/>
<dbReference type="InterPro" id="IPR013783">
    <property type="entry name" value="Ig-like_fold"/>
</dbReference>
<evidence type="ECO:0000259" key="10">
    <source>
        <dbReference type="PROSITE" id="PS50853"/>
    </source>
</evidence>
<dbReference type="GO" id="GO:0006508">
    <property type="term" value="P:proteolysis"/>
    <property type="evidence" value="ECO:0007669"/>
    <property type="project" value="UniProtKB-KW"/>
</dbReference>
<dbReference type="InterPro" id="IPR001570">
    <property type="entry name" value="Peptidase_M4_C_domain"/>
</dbReference>
<protein>
    <submittedName>
        <fullName evidence="11">T9SS C-terminal target domain-containing protein</fullName>
    </submittedName>
</protein>
<dbReference type="InterPro" id="IPR045474">
    <property type="entry name" value="GEVED"/>
</dbReference>
<evidence type="ECO:0000313" key="11">
    <source>
        <dbReference type="EMBL" id="RIJ41626.1"/>
    </source>
</evidence>
<evidence type="ECO:0000256" key="2">
    <source>
        <dbReference type="ARBA" id="ARBA00022670"/>
    </source>
</evidence>
<evidence type="ECO:0000256" key="9">
    <source>
        <dbReference type="SAM" id="SignalP"/>
    </source>
</evidence>
<dbReference type="SUPFAM" id="SSF49265">
    <property type="entry name" value="Fibronectin type III"/>
    <property type="match status" value="1"/>
</dbReference>
<dbReference type="SUPFAM" id="SSF55486">
    <property type="entry name" value="Metalloproteases ('zincins'), catalytic domain"/>
    <property type="match status" value="1"/>
</dbReference>
<evidence type="ECO:0000256" key="8">
    <source>
        <dbReference type="PIRSR" id="PIRSR623612-1"/>
    </source>
</evidence>
<keyword evidence="7" id="KW-0482">Metalloprotease</keyword>
<keyword evidence="5" id="KW-0378">Hydrolase</keyword>
<dbReference type="InterPro" id="IPR011096">
    <property type="entry name" value="FTP_domain"/>
</dbReference>
<evidence type="ECO:0000313" key="12">
    <source>
        <dbReference type="Proteomes" id="UP000266005"/>
    </source>
</evidence>
<dbReference type="InterPro" id="IPR027268">
    <property type="entry name" value="Peptidase_M4/M1_CTD_sf"/>
</dbReference>
<dbReference type="Gene3D" id="2.60.40.10">
    <property type="entry name" value="Immunoglobulins"/>
    <property type="match status" value="1"/>
</dbReference>
<dbReference type="InterPro" id="IPR026444">
    <property type="entry name" value="Secre_tail"/>
</dbReference>
<dbReference type="PROSITE" id="PS50853">
    <property type="entry name" value="FN3"/>
    <property type="match status" value="1"/>
</dbReference>
<gene>
    <name evidence="11" type="ORF">D1627_06240</name>
</gene>
<keyword evidence="4 9" id="KW-0732">Signal</keyword>
<dbReference type="InterPro" id="IPR003961">
    <property type="entry name" value="FN3_dom"/>
</dbReference>
<evidence type="ECO:0000256" key="4">
    <source>
        <dbReference type="ARBA" id="ARBA00022729"/>
    </source>
</evidence>
<feature type="domain" description="Fibronectin type-III" evidence="10">
    <location>
        <begin position="712"/>
        <end position="798"/>
    </location>
</feature>